<gene>
    <name evidence="3" type="ORF">ACFO3N_09620</name>
</gene>
<evidence type="ECO:0000313" key="4">
    <source>
        <dbReference type="Proteomes" id="UP001596003"/>
    </source>
</evidence>
<organism evidence="3 4">
    <name type="scientific">Flavobacterium chungangensis</name>
    <dbReference type="NCBI Taxonomy" id="2708132"/>
    <lineage>
        <taxon>Bacteria</taxon>
        <taxon>Pseudomonadati</taxon>
        <taxon>Bacteroidota</taxon>
        <taxon>Flavobacteriia</taxon>
        <taxon>Flavobacteriales</taxon>
        <taxon>Flavobacteriaceae</taxon>
        <taxon>Flavobacterium</taxon>
    </lineage>
</organism>
<dbReference type="InterPro" id="IPR011962">
    <property type="entry name" value="dCTP_deaminase"/>
</dbReference>
<keyword evidence="2" id="KW-0546">Nucleotide metabolism</keyword>
<dbReference type="SUPFAM" id="SSF51283">
    <property type="entry name" value="dUTPase-like"/>
    <property type="match status" value="1"/>
</dbReference>
<dbReference type="Proteomes" id="UP001596003">
    <property type="component" value="Unassembled WGS sequence"/>
</dbReference>
<comment type="caution">
    <text evidence="3">The sequence shown here is derived from an EMBL/GenBank/DDBJ whole genome shotgun (WGS) entry which is preliminary data.</text>
</comment>
<dbReference type="InterPro" id="IPR036157">
    <property type="entry name" value="dUTPase-like_sf"/>
</dbReference>
<evidence type="ECO:0000313" key="3">
    <source>
        <dbReference type="EMBL" id="MFC4477319.1"/>
    </source>
</evidence>
<proteinExistence type="predicted"/>
<name>A0ABV8ZD40_9FLAO</name>
<dbReference type="Gene3D" id="2.70.40.10">
    <property type="match status" value="1"/>
</dbReference>
<evidence type="ECO:0000256" key="2">
    <source>
        <dbReference type="ARBA" id="ARBA00023080"/>
    </source>
</evidence>
<dbReference type="EMBL" id="JBHSFY010000005">
    <property type="protein sequence ID" value="MFC4477319.1"/>
    <property type="molecule type" value="Genomic_DNA"/>
</dbReference>
<keyword evidence="1" id="KW-0378">Hydrolase</keyword>
<keyword evidence="4" id="KW-1185">Reference proteome</keyword>
<evidence type="ECO:0000256" key="1">
    <source>
        <dbReference type="ARBA" id="ARBA00022801"/>
    </source>
</evidence>
<reference evidence="4" key="1">
    <citation type="journal article" date="2019" name="Int. J. Syst. Evol. Microbiol.">
        <title>The Global Catalogue of Microorganisms (GCM) 10K type strain sequencing project: providing services to taxonomists for standard genome sequencing and annotation.</title>
        <authorList>
            <consortium name="The Broad Institute Genomics Platform"/>
            <consortium name="The Broad Institute Genome Sequencing Center for Infectious Disease"/>
            <person name="Wu L."/>
            <person name="Ma J."/>
        </authorList>
    </citation>
    <scope>NUCLEOTIDE SEQUENCE [LARGE SCALE GENOMIC DNA]</scope>
    <source>
        <strain evidence="4">NBRC 103627</strain>
    </source>
</reference>
<protein>
    <submittedName>
        <fullName evidence="3">Deoxycytidine triphosphate deaminase</fullName>
    </submittedName>
</protein>
<sequence>MPFLGASELRKLLKFNKIITDDDNNNAFNENRIKQAAYELSLGTQVYRTDNKDRKVEILSENNRNIDINPGQFTLLMTDEFVNIPDDKLAFISIKAKLKLKGLVNVSGFHVDPGFKGKLLFSVYNAGPSIITLETKKAYFLIWFANLNSSTGQKDLYSKNNNHHQGQKTIDPDYLDALKRNDMASPSAILLKIGEQKDYFDSEIRTLKNSLENDIKEKNRKVLNNEFFIKLVIGICVAIGTKYMIDLSITQLNVQKHIFENKKINQMQKQIDSIKSKIIPLQNTHNVIDKKNIKNNVTAKE</sequence>
<dbReference type="RefSeq" id="WP_379797239.1">
    <property type="nucleotide sequence ID" value="NZ_JBHSFY010000005.1"/>
</dbReference>
<dbReference type="CDD" id="cd07557">
    <property type="entry name" value="trimeric_dUTPase"/>
    <property type="match status" value="1"/>
</dbReference>
<dbReference type="Pfam" id="PF22769">
    <property type="entry name" value="DCD"/>
    <property type="match status" value="1"/>
</dbReference>
<accession>A0ABV8ZD40</accession>
<dbReference type="InterPro" id="IPR033704">
    <property type="entry name" value="dUTPase_trimeric"/>
</dbReference>